<sequence>MIILMVQVVFVTGYISIAKAYFMALYSIVNVFINVAFANHTGQFSDSFTP</sequence>
<keyword evidence="1" id="KW-1133">Transmembrane helix</keyword>
<dbReference type="Proteomes" id="UP000003240">
    <property type="component" value="Unassembled WGS sequence"/>
</dbReference>
<dbReference type="EMBL" id="AFGF01000258">
    <property type="protein sequence ID" value="EGO62019.1"/>
    <property type="molecule type" value="Genomic_DNA"/>
</dbReference>
<keyword evidence="3" id="KW-1185">Reference proteome</keyword>
<keyword evidence="1" id="KW-0472">Membrane</keyword>
<reference evidence="2 3" key="1">
    <citation type="journal article" date="2011" name="EMBO J.">
        <title>Structural diversity of bacterial flagellar motors.</title>
        <authorList>
            <person name="Chen S."/>
            <person name="Beeby M."/>
            <person name="Murphy G.E."/>
            <person name="Leadbetter J.R."/>
            <person name="Hendrixson D.R."/>
            <person name="Briegel A."/>
            <person name="Li Z."/>
            <person name="Shi J."/>
            <person name="Tocheva E.I."/>
            <person name="Muller A."/>
            <person name="Dobro M.J."/>
            <person name="Jensen G.J."/>
        </authorList>
    </citation>
    <scope>NUCLEOTIDE SEQUENCE [LARGE SCALE GENOMIC DNA]</scope>
    <source>
        <strain evidence="2 3">DSM 6540</strain>
    </source>
</reference>
<name>F7NPL6_9FIRM</name>
<evidence type="ECO:0000256" key="1">
    <source>
        <dbReference type="SAM" id="Phobius"/>
    </source>
</evidence>
<proteinExistence type="predicted"/>
<organism evidence="2 3">
    <name type="scientific">Acetonema longum DSM 6540</name>
    <dbReference type="NCBI Taxonomy" id="1009370"/>
    <lineage>
        <taxon>Bacteria</taxon>
        <taxon>Bacillati</taxon>
        <taxon>Bacillota</taxon>
        <taxon>Negativicutes</taxon>
        <taxon>Acetonemataceae</taxon>
        <taxon>Acetonema</taxon>
    </lineage>
</organism>
<evidence type="ECO:0000313" key="2">
    <source>
        <dbReference type="EMBL" id="EGO62019.1"/>
    </source>
</evidence>
<keyword evidence="1" id="KW-0812">Transmembrane</keyword>
<comment type="caution">
    <text evidence="2">The sequence shown here is derived from an EMBL/GenBank/DDBJ whole genome shotgun (WGS) entry which is preliminary data.</text>
</comment>
<evidence type="ECO:0000313" key="3">
    <source>
        <dbReference type="Proteomes" id="UP000003240"/>
    </source>
</evidence>
<protein>
    <submittedName>
        <fullName evidence="2">Uncharacterized protein</fullName>
    </submittedName>
</protein>
<accession>F7NPL6</accession>
<feature type="transmembrane region" description="Helical" evidence="1">
    <location>
        <begin position="20"/>
        <end position="38"/>
    </location>
</feature>
<dbReference type="AlphaFoldDB" id="F7NPL6"/>
<gene>
    <name evidence="2" type="ORF">ALO_20307</name>
</gene>